<evidence type="ECO:0000313" key="1">
    <source>
        <dbReference type="EMBL" id="KAG4422356.1"/>
    </source>
</evidence>
<dbReference type="OrthoDB" id="3535136at2759"/>
<evidence type="ECO:0000313" key="2">
    <source>
        <dbReference type="Proteomes" id="UP000664132"/>
    </source>
</evidence>
<name>A0A8H7WCM1_9HELO</name>
<organism evidence="1 2">
    <name type="scientific">Cadophora malorum</name>
    <dbReference type="NCBI Taxonomy" id="108018"/>
    <lineage>
        <taxon>Eukaryota</taxon>
        <taxon>Fungi</taxon>
        <taxon>Dikarya</taxon>
        <taxon>Ascomycota</taxon>
        <taxon>Pezizomycotina</taxon>
        <taxon>Leotiomycetes</taxon>
        <taxon>Helotiales</taxon>
        <taxon>Ploettnerulaceae</taxon>
        <taxon>Cadophora</taxon>
    </lineage>
</organism>
<dbReference type="EMBL" id="JAFJYH010000050">
    <property type="protein sequence ID" value="KAG4422356.1"/>
    <property type="molecule type" value="Genomic_DNA"/>
</dbReference>
<comment type="caution">
    <text evidence="1">The sequence shown here is derived from an EMBL/GenBank/DDBJ whole genome shotgun (WGS) entry which is preliminary data.</text>
</comment>
<protein>
    <submittedName>
        <fullName evidence="1">Uncharacterized protein</fullName>
    </submittedName>
</protein>
<gene>
    <name evidence="1" type="ORF">IFR04_004508</name>
</gene>
<sequence length="75" mass="8405">MVIPNIRGGGRDERWHAVASMTPYWEDNQEVTSIQLNYTPHDKSVDDSIRKFAASHTDSGDDPNGILWLGYDGSL</sequence>
<reference evidence="1" key="1">
    <citation type="submission" date="2021-02" db="EMBL/GenBank/DDBJ databases">
        <title>Genome sequence Cadophora malorum strain M34.</title>
        <authorList>
            <person name="Stefanovic E."/>
            <person name="Vu D."/>
            <person name="Scully C."/>
            <person name="Dijksterhuis J."/>
            <person name="Roader J."/>
            <person name="Houbraken J."/>
        </authorList>
    </citation>
    <scope>NUCLEOTIDE SEQUENCE</scope>
    <source>
        <strain evidence="1">M34</strain>
    </source>
</reference>
<dbReference type="AlphaFoldDB" id="A0A8H7WCM1"/>
<dbReference type="Proteomes" id="UP000664132">
    <property type="component" value="Unassembled WGS sequence"/>
</dbReference>
<accession>A0A8H7WCM1</accession>
<proteinExistence type="predicted"/>
<keyword evidence="2" id="KW-1185">Reference proteome</keyword>